<dbReference type="Ensembl" id="ENSSSCT00015099446.1">
    <property type="protein sequence ID" value="ENSSSCP00015041110.1"/>
    <property type="gene ID" value="ENSSSCG00015073948.1"/>
</dbReference>
<feature type="transmembrane region" description="Helical" evidence="1">
    <location>
        <begin position="56"/>
        <end position="79"/>
    </location>
</feature>
<feature type="transmembrane region" description="Helical" evidence="1">
    <location>
        <begin position="144"/>
        <end position="168"/>
    </location>
</feature>
<dbReference type="Ensembl" id="ENSSSCT00065029263.1">
    <property type="protein sequence ID" value="ENSSSCP00065011951.1"/>
    <property type="gene ID" value="ENSSSCG00065022003.1"/>
</dbReference>
<dbReference type="Proteomes" id="UP000694724">
    <property type="component" value="Unplaced"/>
</dbReference>
<evidence type="ECO:0000256" key="1">
    <source>
        <dbReference type="SAM" id="Phobius"/>
    </source>
</evidence>
<dbReference type="Ensembl" id="ENSSSCT00055002939.1">
    <property type="protein sequence ID" value="ENSSSCP00055002208.1"/>
    <property type="gene ID" value="ENSSSCG00055001609.1"/>
</dbReference>
<dbReference type="Ensembl" id="ENSSSCT00035048797.1">
    <property type="protein sequence ID" value="ENSSSCP00035019513.1"/>
    <property type="gene ID" value="ENSSSCG00035036818.1"/>
</dbReference>
<keyword evidence="1" id="KW-1133">Transmembrane helix</keyword>
<dbReference type="Proteomes" id="UP000694726">
    <property type="component" value="Unplaced"/>
</dbReference>
<evidence type="ECO:0000313" key="3">
    <source>
        <dbReference type="Proteomes" id="UP000694720"/>
    </source>
</evidence>
<keyword evidence="1" id="KW-0812">Transmembrane</keyword>
<sequence>MPRSGIAGSCGISIFSFLRYHHTVFYSGRINLHSYHQCWRIPFAPYPLQNLLFVDLLMMAILTGVRWFLIIVLIYISLIITDVEHLFICLLAICMSSFDKCLFRSSAHFSIGLFVFFLLLLLSCISFLHILGIKPLLVSLFAKIFSHSVCCLCVCVCMCVSVLIVSFFCGNIFEFNWVPLVYVIFIVIILGGGSNKML</sequence>
<evidence type="ECO:0000313" key="2">
    <source>
        <dbReference type="Ensembl" id="ENSSSCP00035019513.1"/>
    </source>
</evidence>
<name>A0A8D0JDR9_PIG</name>
<dbReference type="Proteomes" id="UP000694725">
    <property type="component" value="Unplaced"/>
</dbReference>
<proteinExistence type="predicted"/>
<organism evidence="2 3">
    <name type="scientific">Sus scrofa</name>
    <name type="common">Pig</name>
    <dbReference type="NCBI Taxonomy" id="9823"/>
    <lineage>
        <taxon>Eukaryota</taxon>
        <taxon>Metazoa</taxon>
        <taxon>Chordata</taxon>
        <taxon>Craniata</taxon>
        <taxon>Vertebrata</taxon>
        <taxon>Euteleostomi</taxon>
        <taxon>Mammalia</taxon>
        <taxon>Eutheria</taxon>
        <taxon>Laurasiatheria</taxon>
        <taxon>Artiodactyla</taxon>
        <taxon>Suina</taxon>
        <taxon>Suidae</taxon>
        <taxon>Sus</taxon>
    </lineage>
</organism>
<protein>
    <submittedName>
        <fullName evidence="2">Uncharacterized protein</fullName>
    </submittedName>
</protein>
<keyword evidence="1" id="KW-0472">Membrane</keyword>
<reference evidence="2" key="1">
    <citation type="submission" date="2025-05" db="UniProtKB">
        <authorList>
            <consortium name="Ensembl"/>
        </authorList>
    </citation>
    <scope>IDENTIFICATION</scope>
</reference>
<dbReference type="Proteomes" id="UP000694720">
    <property type="component" value="Unplaced"/>
</dbReference>
<feature type="transmembrane region" description="Helical" evidence="1">
    <location>
        <begin position="175"/>
        <end position="193"/>
    </location>
</feature>
<dbReference type="AlphaFoldDB" id="A0A8D0JDR9"/>
<feature type="transmembrane region" description="Helical" evidence="1">
    <location>
        <begin position="110"/>
        <end position="132"/>
    </location>
</feature>
<accession>A0A8D0JDR9</accession>